<keyword evidence="3" id="KW-0812">Transmembrane</keyword>
<gene>
    <name evidence="4" type="ORF">APR03_000454</name>
</gene>
<reference evidence="4" key="1">
    <citation type="submission" date="2022-06" db="EMBL/GenBank/DDBJ databases">
        <title>Genomic Encyclopedia of Archaeal and Bacterial Type Strains, Phase II (KMG-II): from individual species to whole genera.</title>
        <authorList>
            <person name="Goeker M."/>
        </authorList>
    </citation>
    <scope>NUCLEOTIDE SEQUENCE</scope>
    <source>
        <strain evidence="4">DSM 26652</strain>
    </source>
</reference>
<evidence type="ECO:0000256" key="3">
    <source>
        <dbReference type="SAM" id="Phobius"/>
    </source>
</evidence>
<keyword evidence="1" id="KW-0175">Coiled coil</keyword>
<protein>
    <submittedName>
        <fullName evidence="4">Uncharacterized protein</fullName>
    </submittedName>
</protein>
<name>A0A9X2JTM6_9MICO</name>
<feature type="coiled-coil region" evidence="1">
    <location>
        <begin position="126"/>
        <end position="153"/>
    </location>
</feature>
<comment type="caution">
    <text evidence="4">The sequence shown here is derived from an EMBL/GenBank/DDBJ whole genome shotgun (WGS) entry which is preliminary data.</text>
</comment>
<feature type="compositionally biased region" description="Low complexity" evidence="2">
    <location>
        <begin position="10"/>
        <end position="73"/>
    </location>
</feature>
<dbReference type="Proteomes" id="UP001139493">
    <property type="component" value="Unassembled WGS sequence"/>
</dbReference>
<evidence type="ECO:0000313" key="5">
    <source>
        <dbReference type="Proteomes" id="UP001139493"/>
    </source>
</evidence>
<keyword evidence="3" id="KW-1133">Transmembrane helix</keyword>
<keyword evidence="5" id="KW-1185">Reference proteome</keyword>
<keyword evidence="3" id="KW-0472">Membrane</keyword>
<proteinExistence type="predicted"/>
<feature type="transmembrane region" description="Helical" evidence="3">
    <location>
        <begin position="89"/>
        <end position="110"/>
    </location>
</feature>
<evidence type="ECO:0000256" key="2">
    <source>
        <dbReference type="SAM" id="MobiDB-lite"/>
    </source>
</evidence>
<feature type="region of interest" description="Disordered" evidence="2">
    <location>
        <begin position="1"/>
        <end position="76"/>
    </location>
</feature>
<evidence type="ECO:0000313" key="4">
    <source>
        <dbReference type="EMBL" id="MCP2263131.1"/>
    </source>
</evidence>
<dbReference type="AlphaFoldDB" id="A0A9X2JTM6"/>
<accession>A0A9X2JTM6</accession>
<evidence type="ECO:0000256" key="1">
    <source>
        <dbReference type="SAM" id="Coils"/>
    </source>
</evidence>
<dbReference type="EMBL" id="JAMTCS010000001">
    <property type="protein sequence ID" value="MCP2263131.1"/>
    <property type="molecule type" value="Genomic_DNA"/>
</dbReference>
<dbReference type="RefSeq" id="WP_253832328.1">
    <property type="nucleotide sequence ID" value="NZ_JAMTCS010000001.1"/>
</dbReference>
<sequence>MSDDEGAVRAPEPSTTSTPEPAPDPAETTPAEAPAATATTAVATAERPAAEPTAESTAELTAESAAAEQPADAGTSTPGAALAFLKTHAVTLVLAVLLVAAIVWGALGLVSVNDWKARAAATASDLASVEQTLAEARATIDDLEIARDRAESTATACVGAIDDADAMLEVSAEIDEKTVVYLEGLTDLMSAVAAGDVAGAETIGAEVDALGVQLEDLSERIEGHIDDYEDTAKGCHVDDVQDA</sequence>
<organism evidence="4 5">
    <name type="scientific">Promicromonospora thailandica</name>
    <dbReference type="NCBI Taxonomy" id="765201"/>
    <lineage>
        <taxon>Bacteria</taxon>
        <taxon>Bacillati</taxon>
        <taxon>Actinomycetota</taxon>
        <taxon>Actinomycetes</taxon>
        <taxon>Micrococcales</taxon>
        <taxon>Promicromonosporaceae</taxon>
        <taxon>Promicromonospora</taxon>
    </lineage>
</organism>